<protein>
    <submittedName>
        <fullName evidence="1">Uncharacterized protein</fullName>
    </submittedName>
</protein>
<keyword evidence="2" id="KW-1185">Reference proteome</keyword>
<evidence type="ECO:0000313" key="2">
    <source>
        <dbReference type="Proteomes" id="UP000663828"/>
    </source>
</evidence>
<accession>A0A816FG96</accession>
<comment type="caution">
    <text evidence="1">The sequence shown here is derived from an EMBL/GenBank/DDBJ whole genome shotgun (WGS) entry which is preliminary data.</text>
</comment>
<dbReference type="EMBL" id="CAJNOR010011420">
    <property type="protein sequence ID" value="CAF1661150.1"/>
    <property type="molecule type" value="Genomic_DNA"/>
</dbReference>
<gene>
    <name evidence="1" type="ORF">XAT740_LOCUS56889</name>
</gene>
<name>A0A816FG96_ADIRI</name>
<organism evidence="1 2">
    <name type="scientific">Adineta ricciae</name>
    <name type="common">Rotifer</name>
    <dbReference type="NCBI Taxonomy" id="249248"/>
    <lineage>
        <taxon>Eukaryota</taxon>
        <taxon>Metazoa</taxon>
        <taxon>Spiralia</taxon>
        <taxon>Gnathifera</taxon>
        <taxon>Rotifera</taxon>
        <taxon>Eurotatoria</taxon>
        <taxon>Bdelloidea</taxon>
        <taxon>Adinetida</taxon>
        <taxon>Adinetidae</taxon>
        <taxon>Adineta</taxon>
    </lineage>
</organism>
<proteinExistence type="predicted"/>
<reference evidence="1" key="1">
    <citation type="submission" date="2021-02" db="EMBL/GenBank/DDBJ databases">
        <authorList>
            <person name="Nowell W R."/>
        </authorList>
    </citation>
    <scope>NUCLEOTIDE SEQUENCE</scope>
</reference>
<sequence>MQAMMSPTVTPIIRGENRSSDPNQFIAWCDKHISQPEECIMLKATFMLALDPTTRLYERILQIDDINRSICLNAPILVRMDEVEYWFQAFDNTEKCFDAIEKNIALNKHITLITSGSKGKILIPALKANFPNTFIDGYWMYVFCANMNMCSVGDIHPTNEWALNYEKNILMFNHEDDLLTRMVLESALRFSNKADDLQKGQHLSNQEQELNENERLRSAQKYLDWAKKMHERYKKISTEPGIQAFANIGQRISDLERNLGQFHEASN</sequence>
<dbReference type="AlphaFoldDB" id="A0A816FG96"/>
<dbReference type="Proteomes" id="UP000663828">
    <property type="component" value="Unassembled WGS sequence"/>
</dbReference>
<evidence type="ECO:0000313" key="1">
    <source>
        <dbReference type="EMBL" id="CAF1661150.1"/>
    </source>
</evidence>